<accession>A0AAD1ULT1</accession>
<sequence>MERESEQSEVLLRILMQRRNELAHTDMMLCENIRRIESQIDGLISDGNCKDSEDDCKHSGDNTSKPEQYIETSEQFSDQKPLPSNYGNQVMVKAENFSETKPRHCKSYSLSNPKITILDGFNDFKIEDDESMVSEESVYICLKPNMQKNMNSKLCQANDISAITYEHTDNFQTTSGIKQETQLDQKILSKVELLSKQPKEDISGCKSVEITQGRALEQTVSSTSRKRRSKYTMYPAEFKEIAISMALEVGTKEASKNLEVPIKSLKRWMIVGAQRKKGGGRKTRHPQMEETLKKWILQCKRENVDLNMEVICQKARVLSQDESFKASKGWYCKFIQKVGFQK</sequence>
<reference evidence="4" key="1">
    <citation type="submission" date="2023-07" db="EMBL/GenBank/DDBJ databases">
        <authorList>
            <consortium name="AG Swart"/>
            <person name="Singh M."/>
            <person name="Singh A."/>
            <person name="Seah K."/>
            <person name="Emmerich C."/>
        </authorList>
    </citation>
    <scope>NUCLEOTIDE SEQUENCE</scope>
    <source>
        <strain evidence="4">DP1</strain>
    </source>
</reference>
<dbReference type="InterPro" id="IPR006600">
    <property type="entry name" value="HTH_CenpB_DNA-bd_dom"/>
</dbReference>
<keyword evidence="5" id="KW-1185">Reference proteome</keyword>
<organism evidence="4 5">
    <name type="scientific">Euplotes crassus</name>
    <dbReference type="NCBI Taxonomy" id="5936"/>
    <lineage>
        <taxon>Eukaryota</taxon>
        <taxon>Sar</taxon>
        <taxon>Alveolata</taxon>
        <taxon>Ciliophora</taxon>
        <taxon>Intramacronucleata</taxon>
        <taxon>Spirotrichea</taxon>
        <taxon>Hypotrichia</taxon>
        <taxon>Euplotida</taxon>
        <taxon>Euplotidae</taxon>
        <taxon>Moneuplotes</taxon>
    </lineage>
</organism>
<dbReference type="GO" id="GO:0003677">
    <property type="term" value="F:DNA binding"/>
    <property type="evidence" value="ECO:0007669"/>
    <property type="project" value="UniProtKB-KW"/>
</dbReference>
<evidence type="ECO:0000256" key="1">
    <source>
        <dbReference type="ARBA" id="ARBA00023125"/>
    </source>
</evidence>
<keyword evidence="1" id="KW-0238">DNA-binding</keyword>
<dbReference type="PROSITE" id="PS51253">
    <property type="entry name" value="HTH_CENPB"/>
    <property type="match status" value="1"/>
</dbReference>
<evidence type="ECO:0000313" key="5">
    <source>
        <dbReference type="Proteomes" id="UP001295684"/>
    </source>
</evidence>
<feature type="region of interest" description="Disordered" evidence="2">
    <location>
        <begin position="52"/>
        <end position="85"/>
    </location>
</feature>
<comment type="caution">
    <text evidence="4">The sequence shown here is derived from an EMBL/GenBank/DDBJ whole genome shotgun (WGS) entry which is preliminary data.</text>
</comment>
<proteinExistence type="predicted"/>
<feature type="compositionally biased region" description="Polar residues" evidence="2">
    <location>
        <begin position="61"/>
        <end position="78"/>
    </location>
</feature>
<feature type="domain" description="HTH CENPB-type" evidence="3">
    <location>
        <begin position="276"/>
        <end position="342"/>
    </location>
</feature>
<evidence type="ECO:0000313" key="4">
    <source>
        <dbReference type="EMBL" id="CAI2371796.1"/>
    </source>
</evidence>
<dbReference type="AlphaFoldDB" id="A0AAD1ULT1"/>
<dbReference type="Gene3D" id="1.10.10.60">
    <property type="entry name" value="Homeodomain-like"/>
    <property type="match status" value="1"/>
</dbReference>
<dbReference type="SUPFAM" id="SSF46689">
    <property type="entry name" value="Homeodomain-like"/>
    <property type="match status" value="1"/>
</dbReference>
<dbReference type="Proteomes" id="UP001295684">
    <property type="component" value="Unassembled WGS sequence"/>
</dbReference>
<gene>
    <name evidence="4" type="ORF">ECRASSUSDP1_LOCUS13121</name>
</gene>
<evidence type="ECO:0000256" key="2">
    <source>
        <dbReference type="SAM" id="MobiDB-lite"/>
    </source>
</evidence>
<evidence type="ECO:0000259" key="3">
    <source>
        <dbReference type="PROSITE" id="PS51253"/>
    </source>
</evidence>
<name>A0AAD1ULT1_EUPCR</name>
<dbReference type="Pfam" id="PF03221">
    <property type="entry name" value="HTH_Tnp_Tc5"/>
    <property type="match status" value="1"/>
</dbReference>
<dbReference type="InterPro" id="IPR009057">
    <property type="entry name" value="Homeodomain-like_sf"/>
</dbReference>
<dbReference type="EMBL" id="CAMPGE010013052">
    <property type="protein sequence ID" value="CAI2371796.1"/>
    <property type="molecule type" value="Genomic_DNA"/>
</dbReference>
<protein>
    <recommendedName>
        <fullName evidence="3">HTH CENPB-type domain-containing protein</fullName>
    </recommendedName>
</protein>